<evidence type="ECO:0000256" key="1">
    <source>
        <dbReference type="SAM" id="MobiDB-lite"/>
    </source>
</evidence>
<protein>
    <submittedName>
        <fullName evidence="3">Uncharacterized protein</fullName>
    </submittedName>
</protein>
<feature type="region of interest" description="Disordered" evidence="1">
    <location>
        <begin position="393"/>
        <end position="417"/>
    </location>
</feature>
<name>A0AAN6GWP5_9BASI</name>
<organism evidence="3 4">
    <name type="scientific">Tilletia horrida</name>
    <dbReference type="NCBI Taxonomy" id="155126"/>
    <lineage>
        <taxon>Eukaryota</taxon>
        <taxon>Fungi</taxon>
        <taxon>Dikarya</taxon>
        <taxon>Basidiomycota</taxon>
        <taxon>Ustilaginomycotina</taxon>
        <taxon>Exobasidiomycetes</taxon>
        <taxon>Tilletiales</taxon>
        <taxon>Tilletiaceae</taxon>
        <taxon>Tilletia</taxon>
    </lineage>
</organism>
<feature type="transmembrane region" description="Helical" evidence="2">
    <location>
        <begin position="31"/>
        <end position="55"/>
    </location>
</feature>
<dbReference type="EMBL" id="JAPDMZ010000013">
    <property type="protein sequence ID" value="KAK0556575.1"/>
    <property type="molecule type" value="Genomic_DNA"/>
</dbReference>
<comment type="caution">
    <text evidence="3">The sequence shown here is derived from an EMBL/GenBank/DDBJ whole genome shotgun (WGS) entry which is preliminary data.</text>
</comment>
<keyword evidence="2" id="KW-0472">Membrane</keyword>
<proteinExistence type="predicted"/>
<feature type="region of interest" description="Disordered" evidence="1">
    <location>
        <begin position="1"/>
        <end position="23"/>
    </location>
</feature>
<evidence type="ECO:0000256" key="2">
    <source>
        <dbReference type="SAM" id="Phobius"/>
    </source>
</evidence>
<feature type="region of interest" description="Disordered" evidence="1">
    <location>
        <begin position="114"/>
        <end position="218"/>
    </location>
</feature>
<keyword evidence="4" id="KW-1185">Reference proteome</keyword>
<evidence type="ECO:0000313" key="4">
    <source>
        <dbReference type="Proteomes" id="UP001176517"/>
    </source>
</evidence>
<keyword evidence="2" id="KW-1133">Transmembrane helix</keyword>
<sequence>MADAAGSENDNSRDGAKAADTQSHAGSNQSLLFSFPTISASAFLIGATTATIISLRRGRIAAARERLARASASASSSSNLVDPSSSSTGGAIGAATKGPLALFSELNSVAFKKGSSSETQQPTTTASAGLPASLSAKARGKLPASRDAPPPPPPAAASAKSNVPEGPGARDMWSAFDAPTGAPPPSVLMRKRPPTSTTPKMPERASKDGPMTALRSAPSSSKAAAIPAALLATKQTSQPRPQDGLAAAVAPLSSDPAPSMRNLMGGGGGLFLDKEWEDEDEAYYQSQQGEEEPPANESFWTSPFALAVGAFTVATALVGCTAFVAVQVAKSVIGFKTTDEFVQRMADLVPSRNTTSEALRLPKPAAEYRDGEHHAVAVLEGDEDLYKAWDESFSTPADSQSTPLPPPVVMPTDADGNATTPLAAAMARLEAARTPAEWWEMLKDQLDAEREEDVRARRERVAASSLPSSSTSR</sequence>
<evidence type="ECO:0000313" key="3">
    <source>
        <dbReference type="EMBL" id="KAK0556575.1"/>
    </source>
</evidence>
<accession>A0AAN6GWP5</accession>
<feature type="transmembrane region" description="Helical" evidence="2">
    <location>
        <begin position="304"/>
        <end position="326"/>
    </location>
</feature>
<feature type="compositionally biased region" description="Polar residues" evidence="1">
    <location>
        <begin position="393"/>
        <end position="402"/>
    </location>
</feature>
<reference evidence="3" key="1">
    <citation type="journal article" date="2023" name="PhytoFront">
        <title>Draft Genome Resources of Seven Strains of Tilletia horrida, Causal Agent of Kernel Smut of Rice.</title>
        <authorList>
            <person name="Khanal S."/>
            <person name="Antony Babu S."/>
            <person name="Zhou X.G."/>
        </authorList>
    </citation>
    <scope>NUCLEOTIDE SEQUENCE</scope>
    <source>
        <strain evidence="3">TX6</strain>
    </source>
</reference>
<gene>
    <name evidence="3" type="ORF">OC846_001019</name>
</gene>
<feature type="region of interest" description="Disordered" evidence="1">
    <location>
        <begin position="71"/>
        <end position="92"/>
    </location>
</feature>
<keyword evidence="2" id="KW-0812">Transmembrane</keyword>
<dbReference type="Proteomes" id="UP001176517">
    <property type="component" value="Unassembled WGS sequence"/>
</dbReference>
<feature type="compositionally biased region" description="Polar residues" evidence="1">
    <location>
        <begin position="114"/>
        <end position="127"/>
    </location>
</feature>
<dbReference type="AlphaFoldDB" id="A0AAN6GWP5"/>